<dbReference type="VEuPathDB" id="FungiDB:EMCG_03953"/>
<dbReference type="GO" id="GO:0008270">
    <property type="term" value="F:zinc ion binding"/>
    <property type="evidence" value="ECO:0007669"/>
    <property type="project" value="InterPro"/>
</dbReference>
<reference evidence="7 8" key="1">
    <citation type="submission" date="2017-10" db="EMBL/GenBank/DDBJ databases">
        <title>Comparative genomics in systemic dimorphic fungi from Ajellomycetaceae.</title>
        <authorList>
            <person name="Munoz J.F."/>
            <person name="Mcewen J.G."/>
            <person name="Clay O.K."/>
            <person name="Cuomo C.A."/>
        </authorList>
    </citation>
    <scope>NUCLEOTIDE SEQUENCE [LARGE SCALE GENOMIC DNA]</scope>
    <source>
        <strain evidence="7 8">UAMH4076</strain>
    </source>
</reference>
<evidence type="ECO:0000256" key="2">
    <source>
        <dbReference type="ARBA" id="ARBA00023125"/>
    </source>
</evidence>
<dbReference type="InterPro" id="IPR001138">
    <property type="entry name" value="Zn2Cys6_DnaBD"/>
</dbReference>
<feature type="compositionally biased region" description="Basic and acidic residues" evidence="5">
    <location>
        <begin position="146"/>
        <end position="162"/>
    </location>
</feature>
<dbReference type="CDD" id="cd00067">
    <property type="entry name" value="GAL4"/>
    <property type="match status" value="1"/>
</dbReference>
<feature type="compositionally biased region" description="Basic residues" evidence="5">
    <location>
        <begin position="1079"/>
        <end position="1096"/>
    </location>
</feature>
<feature type="region of interest" description="Disordered" evidence="5">
    <location>
        <begin position="847"/>
        <end position="872"/>
    </location>
</feature>
<keyword evidence="4" id="KW-0539">Nucleus</keyword>
<feature type="compositionally biased region" description="Basic and acidic residues" evidence="5">
    <location>
        <begin position="598"/>
        <end position="609"/>
    </location>
</feature>
<dbReference type="SUPFAM" id="SSF57701">
    <property type="entry name" value="Zn2/Cys6 DNA-binding domain"/>
    <property type="match status" value="1"/>
</dbReference>
<dbReference type="Pfam" id="PF00172">
    <property type="entry name" value="Zn_clus"/>
    <property type="match status" value="1"/>
</dbReference>
<keyword evidence="1" id="KW-0805">Transcription regulation</keyword>
<feature type="compositionally biased region" description="Gly residues" evidence="5">
    <location>
        <begin position="619"/>
        <end position="634"/>
    </location>
</feature>
<dbReference type="SMART" id="SM00066">
    <property type="entry name" value="GAL4"/>
    <property type="match status" value="1"/>
</dbReference>
<protein>
    <recommendedName>
        <fullName evidence="6">Zn(2)-C6 fungal-type domain-containing protein</fullName>
    </recommendedName>
</protein>
<feature type="compositionally biased region" description="Low complexity" evidence="5">
    <location>
        <begin position="1159"/>
        <end position="1177"/>
    </location>
</feature>
<feature type="region of interest" description="Disordered" evidence="5">
    <location>
        <begin position="146"/>
        <end position="198"/>
    </location>
</feature>
<dbReference type="PROSITE" id="PS00463">
    <property type="entry name" value="ZN2_CY6_FUNGAL_1"/>
    <property type="match status" value="1"/>
</dbReference>
<evidence type="ECO:0000256" key="1">
    <source>
        <dbReference type="ARBA" id="ARBA00023015"/>
    </source>
</evidence>
<feature type="domain" description="Zn(2)-C6 fungal-type" evidence="6">
    <location>
        <begin position="84"/>
        <end position="120"/>
    </location>
</feature>
<dbReference type="PROSITE" id="PS50048">
    <property type="entry name" value="ZN2_CY6_FUNGAL_2"/>
    <property type="match status" value="1"/>
</dbReference>
<dbReference type="InterPro" id="IPR052780">
    <property type="entry name" value="AAA_Catabolism_Regulators"/>
</dbReference>
<evidence type="ECO:0000256" key="4">
    <source>
        <dbReference type="ARBA" id="ARBA00023242"/>
    </source>
</evidence>
<dbReference type="CDD" id="cd12148">
    <property type="entry name" value="fungal_TF_MHR"/>
    <property type="match status" value="1"/>
</dbReference>
<feature type="compositionally biased region" description="Low complexity" evidence="5">
    <location>
        <begin position="1041"/>
        <end position="1055"/>
    </location>
</feature>
<feature type="compositionally biased region" description="Low complexity" evidence="5">
    <location>
        <begin position="1"/>
        <end position="30"/>
    </location>
</feature>
<feature type="compositionally biased region" description="Polar residues" evidence="5">
    <location>
        <begin position="1201"/>
        <end position="1213"/>
    </location>
</feature>
<comment type="caution">
    <text evidence="7">The sequence shown here is derived from an EMBL/GenBank/DDBJ whole genome shotgun (WGS) entry which is preliminary data.</text>
</comment>
<feature type="compositionally biased region" description="Low complexity" evidence="5">
    <location>
        <begin position="1011"/>
        <end position="1026"/>
    </location>
</feature>
<evidence type="ECO:0000256" key="5">
    <source>
        <dbReference type="SAM" id="MobiDB-lite"/>
    </source>
</evidence>
<feature type="compositionally biased region" description="Polar residues" evidence="5">
    <location>
        <begin position="1057"/>
        <end position="1071"/>
    </location>
</feature>
<feature type="region of interest" description="Disordered" evidence="5">
    <location>
        <begin position="335"/>
        <end position="368"/>
    </location>
</feature>
<accession>A0A2B7ZHZ3</accession>
<dbReference type="InterPro" id="IPR036864">
    <property type="entry name" value="Zn2-C6_fun-type_DNA-bd_sf"/>
</dbReference>
<dbReference type="STRING" id="73230.A0A2B7ZHZ3"/>
<dbReference type="GO" id="GO:0009074">
    <property type="term" value="P:aromatic amino acid family catabolic process"/>
    <property type="evidence" value="ECO:0007669"/>
    <property type="project" value="TreeGrafter"/>
</dbReference>
<name>A0A2B7ZHZ3_9EURO</name>
<proteinExistence type="predicted"/>
<keyword evidence="2" id="KW-0238">DNA-binding</keyword>
<dbReference type="GO" id="GO:0000981">
    <property type="term" value="F:DNA-binding transcription factor activity, RNA polymerase II-specific"/>
    <property type="evidence" value="ECO:0007669"/>
    <property type="project" value="InterPro"/>
</dbReference>
<dbReference type="GO" id="GO:0045944">
    <property type="term" value="P:positive regulation of transcription by RNA polymerase II"/>
    <property type="evidence" value="ECO:0007669"/>
    <property type="project" value="TreeGrafter"/>
</dbReference>
<feature type="region of interest" description="Disordered" evidence="5">
    <location>
        <begin position="598"/>
        <end position="634"/>
    </location>
</feature>
<feature type="compositionally biased region" description="Polar residues" evidence="5">
    <location>
        <begin position="335"/>
        <end position="360"/>
    </location>
</feature>
<gene>
    <name evidence="7" type="ORF">GX50_04389</name>
</gene>
<dbReference type="PANTHER" id="PTHR31644">
    <property type="entry name" value="TRANSCRIPTIONAL ACTIVATOR ARO80-RELATED"/>
    <property type="match status" value="1"/>
</dbReference>
<dbReference type="Gene3D" id="4.10.240.10">
    <property type="entry name" value="Zn(2)-C6 fungal-type DNA-binding domain"/>
    <property type="match status" value="1"/>
</dbReference>
<feature type="region of interest" description="Disordered" evidence="5">
    <location>
        <begin position="994"/>
        <end position="1118"/>
    </location>
</feature>
<feature type="region of interest" description="Disordered" evidence="5">
    <location>
        <begin position="1"/>
        <end position="83"/>
    </location>
</feature>
<dbReference type="EMBL" id="PDND01000081">
    <property type="protein sequence ID" value="PGH32788.1"/>
    <property type="molecule type" value="Genomic_DNA"/>
</dbReference>
<feature type="compositionally biased region" description="Low complexity" evidence="5">
    <location>
        <begin position="1184"/>
        <end position="1200"/>
    </location>
</feature>
<evidence type="ECO:0000313" key="8">
    <source>
        <dbReference type="Proteomes" id="UP000226031"/>
    </source>
</evidence>
<evidence type="ECO:0000259" key="6">
    <source>
        <dbReference type="PROSITE" id="PS50048"/>
    </source>
</evidence>
<organism evidence="7 8">
    <name type="scientific">[Emmonsia] crescens</name>
    <dbReference type="NCBI Taxonomy" id="73230"/>
    <lineage>
        <taxon>Eukaryota</taxon>
        <taxon>Fungi</taxon>
        <taxon>Dikarya</taxon>
        <taxon>Ascomycota</taxon>
        <taxon>Pezizomycotina</taxon>
        <taxon>Eurotiomycetes</taxon>
        <taxon>Eurotiomycetidae</taxon>
        <taxon>Onygenales</taxon>
        <taxon>Ajellomycetaceae</taxon>
        <taxon>Emergomyces</taxon>
    </lineage>
</organism>
<feature type="region of interest" description="Disordered" evidence="5">
    <location>
        <begin position="1151"/>
        <end position="1213"/>
    </location>
</feature>
<dbReference type="PANTHER" id="PTHR31644:SF2">
    <property type="entry name" value="TRANSCRIPTIONAL ACTIVATOR ARO80-RELATED"/>
    <property type="match status" value="1"/>
</dbReference>
<feature type="compositionally biased region" description="Low complexity" evidence="5">
    <location>
        <begin position="850"/>
        <end position="872"/>
    </location>
</feature>
<feature type="compositionally biased region" description="Low complexity" evidence="5">
    <location>
        <begin position="37"/>
        <end position="72"/>
    </location>
</feature>
<sequence length="1269" mass="138596">MATRVAPSTSSASSLSSSQTLHHAAAAAAAHPHRHQPVQPVQPAQPHDAIPNNSTANNGANNPGFSSPRRSPSPVPQHRRGYQACDPCRKRKVRCDLGSVDNPRPPPCVRCRRESKRCEFSATRRKRKVSEAAGLANGDIDEDATLRRDKRMMSADASRLDSAESINSGTNNNINDNDNDDDTNSNDVSPFPPAPLSVVDTDINMSSSHRRWTEPGLPPQNRVTMTPANPIPPGQYHSNSNTANVSASANANTSTNSHRIPVRVVAGPGAGGYTETLTSGQQVMNRTAAELLSPAISNTHDALHLLSEAAGRTEDLNRQQHMDYRYAASTSTFASTNEAMARGSTSEKSGRSMSNGQQSIHRYRPQTAGSTAAGAVEHRAAVEGVVGPSDTGAGGPGLMNAPPSLKGGFVEDLDYVNAVRAWSRFRFIRAGWFSVDEAMGYIAYYYEHLAPLSPIVIPNYNAPATHLTLLTEEPVLTVTMLTIASRHMPLTGNGANSRAHSIHEKLWSYLRGMIERLFWGQEKFDGGTLPSQMPKFSFAPGQSNASSGHLRSLGTIEALLLLTDWHPRALHFPPGDDENTLLDIDPQLLTQIQMQSHDTKGNIDHDHDPTMTGKAQSTSGGGGGGGGGGSGGGSGTEGRLAFYKWLEPVWRSDRMSWMLLSTAQALAFELGVFDPKNDQMSNINNANTESSTERIRKRRVRKLILVYISQSSGRLGIPSMLPLPQWGINMDPISSEDSRFLDPNEDRSIDLMQDCWMDISKIMYTSNQVLFQSKEQTSNLIKSGRYREQIDKFTPSLREFKMKFDRVSMPAHMRHILAIEYEYTRLYVNCLALQAVVDRWTTMSNEVQNPSATASTRPSSGTGPTTSSTASTATATASWRVLMEQYQVNEPYIQEVVDASRRILKTVLDGLVPGDSLKHAPVRTFFRILSGMIFILKTFTLGAKEDEVRISLDLQDRTVESLRTCVVDDVHLSVTIADLLQLLTSNIRNRFLRFAPPDRGTGECSSRERTPLLQSQPQPIMSSPMSTRQSPHPPDHLNHTSSSQQLDQNQNDFQNPARWQQHQHQLSNNTPFHFDANSHHHSHGHSHSNSHSHSHSHPPSSSAPSTTHADPLANIPAQPLNSSNLTVSFMPPPASVYYNYYDPSTASLKMDLDGADPSTTTANTNTNNNNNNANNNTIAPEVINNHNSHNHNGNNDGSSSMANGTNGSNNAGQSDWFALPLDQFFNNATMGVDQGLGGTGPMVGEFDMLEVLLKEQDDMGNGLSSGGFL</sequence>
<dbReference type="GO" id="GO:0003677">
    <property type="term" value="F:DNA binding"/>
    <property type="evidence" value="ECO:0007669"/>
    <property type="project" value="UniProtKB-KW"/>
</dbReference>
<keyword evidence="8" id="KW-1185">Reference proteome</keyword>
<keyword evidence="3" id="KW-0804">Transcription</keyword>
<dbReference type="AlphaFoldDB" id="A0A2B7ZHZ3"/>
<dbReference type="GO" id="GO:0005634">
    <property type="term" value="C:nucleus"/>
    <property type="evidence" value="ECO:0007669"/>
    <property type="project" value="TreeGrafter"/>
</dbReference>
<dbReference type="FunFam" id="4.10.240.10:FF:000012">
    <property type="entry name" value="C6 transcription factor"/>
    <property type="match status" value="1"/>
</dbReference>
<evidence type="ECO:0000313" key="7">
    <source>
        <dbReference type="EMBL" id="PGH32788.1"/>
    </source>
</evidence>
<evidence type="ECO:0000256" key="3">
    <source>
        <dbReference type="ARBA" id="ARBA00023163"/>
    </source>
</evidence>
<dbReference type="Proteomes" id="UP000226031">
    <property type="component" value="Unassembled WGS sequence"/>
</dbReference>
<feature type="compositionally biased region" description="Low complexity" evidence="5">
    <location>
        <begin position="166"/>
        <end position="176"/>
    </location>
</feature>